<dbReference type="CDD" id="cd04301">
    <property type="entry name" value="NAT_SF"/>
    <property type="match status" value="1"/>
</dbReference>
<sequence length="158" mass="18039">MNYNKKALTYNFEVVNNILIRTASISDIQEIARLSSQLGYPLNIEQLGERLQEIGTHKDHTVYVAESDHQLVGWIHATVRILLESPSFVEIGGLVVDQTCRGEGIGRQLVETCERWAIQTGFSKIRVRTNQTREDAVQFYNHIGFSQKKSQHVLDKEL</sequence>
<accession>A0AAD0KI12</accession>
<dbReference type="InterPro" id="IPR050832">
    <property type="entry name" value="Bact_Acetyltransf"/>
</dbReference>
<feature type="domain" description="N-acetyltransferase" evidence="3">
    <location>
        <begin position="18"/>
        <end position="158"/>
    </location>
</feature>
<protein>
    <submittedName>
        <fullName evidence="4">GNAT family N-acetyltransferase</fullName>
    </submittedName>
</protein>
<dbReference type="PROSITE" id="PS51186">
    <property type="entry name" value="GNAT"/>
    <property type="match status" value="1"/>
</dbReference>
<evidence type="ECO:0000256" key="2">
    <source>
        <dbReference type="ARBA" id="ARBA00023315"/>
    </source>
</evidence>
<dbReference type="Gene3D" id="3.40.630.30">
    <property type="match status" value="1"/>
</dbReference>
<evidence type="ECO:0000256" key="1">
    <source>
        <dbReference type="ARBA" id="ARBA00022679"/>
    </source>
</evidence>
<evidence type="ECO:0000313" key="5">
    <source>
        <dbReference type="EMBL" id="OME20238.1"/>
    </source>
</evidence>
<dbReference type="PANTHER" id="PTHR43877">
    <property type="entry name" value="AMINOALKYLPHOSPHONATE N-ACETYLTRANSFERASE-RELATED-RELATED"/>
    <property type="match status" value="1"/>
</dbReference>
<evidence type="ECO:0000313" key="6">
    <source>
        <dbReference type="Proteomes" id="UP000187323"/>
    </source>
</evidence>
<keyword evidence="2" id="KW-0012">Acyltransferase</keyword>
<evidence type="ECO:0000313" key="4">
    <source>
        <dbReference type="EMBL" id="AWV33609.1"/>
    </source>
</evidence>
<dbReference type="Pfam" id="PF00583">
    <property type="entry name" value="Acetyltransf_1"/>
    <property type="match status" value="1"/>
</dbReference>
<dbReference type="Proteomes" id="UP000249163">
    <property type="component" value="Chromosome"/>
</dbReference>
<dbReference type="AlphaFoldDB" id="A0AAD0KI12"/>
<dbReference type="InterPro" id="IPR016181">
    <property type="entry name" value="Acyl_CoA_acyltransferase"/>
</dbReference>
<dbReference type="RefSeq" id="WP_076135062.1">
    <property type="nucleotide sequence ID" value="NZ_CP021965.1"/>
</dbReference>
<dbReference type="EMBL" id="MPTO01000011">
    <property type="protein sequence ID" value="OME20238.1"/>
    <property type="molecule type" value="Genomic_DNA"/>
</dbReference>
<keyword evidence="1" id="KW-0808">Transferase</keyword>
<gene>
    <name evidence="5" type="ORF">BSK47_13450</name>
    <name evidence="4" type="ORF">CD191_13865</name>
</gene>
<evidence type="ECO:0000313" key="7">
    <source>
        <dbReference type="Proteomes" id="UP000249163"/>
    </source>
</evidence>
<dbReference type="PANTHER" id="PTHR43877:SF2">
    <property type="entry name" value="AMINOALKYLPHOSPHONATE N-ACETYLTRANSFERASE-RELATED"/>
    <property type="match status" value="1"/>
</dbReference>
<reference evidence="5 6" key="1">
    <citation type="submission" date="2016-10" db="EMBL/GenBank/DDBJ databases">
        <title>Paenibacillus species isolates.</title>
        <authorList>
            <person name="Beno S.M."/>
        </authorList>
    </citation>
    <scope>NUCLEOTIDE SEQUENCE [LARGE SCALE GENOMIC DNA]</scope>
    <source>
        <strain evidence="5 6">FSL H7-0918</strain>
    </source>
</reference>
<dbReference type="GO" id="GO:0016747">
    <property type="term" value="F:acyltransferase activity, transferring groups other than amino-acyl groups"/>
    <property type="evidence" value="ECO:0007669"/>
    <property type="project" value="InterPro"/>
</dbReference>
<dbReference type="EMBL" id="CP021965">
    <property type="protein sequence ID" value="AWV33609.1"/>
    <property type="molecule type" value="Genomic_DNA"/>
</dbReference>
<dbReference type="Proteomes" id="UP000187323">
    <property type="component" value="Unassembled WGS sequence"/>
</dbReference>
<dbReference type="InterPro" id="IPR000182">
    <property type="entry name" value="GNAT_dom"/>
</dbReference>
<name>A0AAD0KI12_9BACL</name>
<evidence type="ECO:0000259" key="3">
    <source>
        <dbReference type="PROSITE" id="PS51186"/>
    </source>
</evidence>
<organism evidence="4 7">
    <name type="scientific">Paenibacillus odorifer</name>
    <dbReference type="NCBI Taxonomy" id="189426"/>
    <lineage>
        <taxon>Bacteria</taxon>
        <taxon>Bacillati</taxon>
        <taxon>Bacillota</taxon>
        <taxon>Bacilli</taxon>
        <taxon>Bacillales</taxon>
        <taxon>Paenibacillaceae</taxon>
        <taxon>Paenibacillus</taxon>
    </lineage>
</organism>
<reference evidence="4 7" key="2">
    <citation type="submission" date="2017-06" db="EMBL/GenBank/DDBJ databases">
        <title>Complete genome sequence of Paenibacillus odorifer CBA7130.</title>
        <authorList>
            <person name="Nam Y.-D."/>
            <person name="Kang J."/>
            <person name="Chung W.-H."/>
        </authorList>
    </citation>
    <scope>NUCLEOTIDE SEQUENCE [LARGE SCALE GENOMIC DNA]</scope>
    <source>
        <strain evidence="4 7">CBA7130</strain>
    </source>
</reference>
<proteinExistence type="predicted"/>
<dbReference type="SUPFAM" id="SSF55729">
    <property type="entry name" value="Acyl-CoA N-acyltransferases (Nat)"/>
    <property type="match status" value="1"/>
</dbReference>